<proteinExistence type="predicted"/>
<dbReference type="EMBL" id="JARBHB010000009">
    <property type="protein sequence ID" value="KAJ8875677.1"/>
    <property type="molecule type" value="Genomic_DNA"/>
</dbReference>
<sequence length="103" mass="11398">MFRQPCGISCHFNKGSSAEWTFGQENKVPEVFQVPRIDGRVKEGLVPCYTGGKHSGGWQIDVGKSNTDYRLFVSKDLTVLLLINADGTEKLTPIVIGKSLTQR</sequence>
<name>A0ABQ9GUI4_9NEOP</name>
<evidence type="ECO:0000313" key="1">
    <source>
        <dbReference type="EMBL" id="KAJ8875677.1"/>
    </source>
</evidence>
<evidence type="ECO:0000313" key="2">
    <source>
        <dbReference type="Proteomes" id="UP001159363"/>
    </source>
</evidence>
<keyword evidence="2" id="KW-1185">Reference proteome</keyword>
<reference evidence="1 2" key="1">
    <citation type="submission" date="2023-02" db="EMBL/GenBank/DDBJ databases">
        <title>LHISI_Scaffold_Assembly.</title>
        <authorList>
            <person name="Stuart O.P."/>
            <person name="Cleave R."/>
            <person name="Magrath M.J.L."/>
            <person name="Mikheyev A.S."/>
        </authorList>
    </citation>
    <scope>NUCLEOTIDE SEQUENCE [LARGE SCALE GENOMIC DNA]</scope>
    <source>
        <strain evidence="1">Daus_M_001</strain>
        <tissue evidence="1">Leg muscle</tissue>
    </source>
</reference>
<protein>
    <submittedName>
        <fullName evidence="1">Uncharacterized protein</fullName>
    </submittedName>
</protein>
<gene>
    <name evidence="1" type="ORF">PR048_023575</name>
</gene>
<comment type="caution">
    <text evidence="1">The sequence shown here is derived from an EMBL/GenBank/DDBJ whole genome shotgun (WGS) entry which is preliminary data.</text>
</comment>
<accession>A0ABQ9GUI4</accession>
<organism evidence="1 2">
    <name type="scientific">Dryococelus australis</name>
    <dbReference type="NCBI Taxonomy" id="614101"/>
    <lineage>
        <taxon>Eukaryota</taxon>
        <taxon>Metazoa</taxon>
        <taxon>Ecdysozoa</taxon>
        <taxon>Arthropoda</taxon>
        <taxon>Hexapoda</taxon>
        <taxon>Insecta</taxon>
        <taxon>Pterygota</taxon>
        <taxon>Neoptera</taxon>
        <taxon>Polyneoptera</taxon>
        <taxon>Phasmatodea</taxon>
        <taxon>Verophasmatodea</taxon>
        <taxon>Anareolatae</taxon>
        <taxon>Phasmatidae</taxon>
        <taxon>Eurycanthinae</taxon>
        <taxon>Dryococelus</taxon>
    </lineage>
</organism>
<dbReference type="Proteomes" id="UP001159363">
    <property type="component" value="Chromosome 8"/>
</dbReference>